<dbReference type="InterPro" id="IPR011505">
    <property type="entry name" value="Peptidase_M26_C_dom"/>
</dbReference>
<dbReference type="Gene3D" id="2.20.230.10">
    <property type="entry name" value="Resuscitation-promoting factor rpfb"/>
    <property type="match status" value="3"/>
</dbReference>
<dbReference type="InterPro" id="IPR005877">
    <property type="entry name" value="YSIRK_signal_dom"/>
</dbReference>
<feature type="transmembrane region" description="Helical" evidence="5">
    <location>
        <begin position="133"/>
        <end position="155"/>
    </location>
</feature>
<comment type="caution">
    <text evidence="7">The sequence shown here is derived from an EMBL/GenBank/DDBJ whole genome shotgun (WGS) entry which is preliminary data.</text>
</comment>
<keyword evidence="5" id="KW-0812">Transmembrane</keyword>
<feature type="region of interest" description="Disordered" evidence="4">
    <location>
        <begin position="381"/>
        <end position="416"/>
    </location>
</feature>
<dbReference type="PANTHER" id="PTHR48193">
    <property type="entry name" value="ZINC METALLOPROTEASE ZMPB-RELATED"/>
    <property type="match status" value="1"/>
</dbReference>
<proteinExistence type="predicted"/>
<dbReference type="Gene3D" id="2.160.20.110">
    <property type="match status" value="1"/>
</dbReference>
<evidence type="ECO:0000313" key="8">
    <source>
        <dbReference type="Proteomes" id="UP000005505"/>
    </source>
</evidence>
<keyword evidence="5" id="KW-0472">Membrane</keyword>
<protein>
    <submittedName>
        <fullName evidence="7">M26 IgA1-specific metallo-endopeptidase C-terminal domain protein</fullName>
    </submittedName>
</protein>
<dbReference type="PATRIC" id="fig|1095736.3.peg.1782"/>
<evidence type="ECO:0000256" key="3">
    <source>
        <dbReference type="ARBA" id="ARBA00022801"/>
    </source>
</evidence>
<feature type="transmembrane region" description="Helical" evidence="5">
    <location>
        <begin position="21"/>
        <end position="40"/>
    </location>
</feature>
<keyword evidence="2" id="KW-0732">Signal</keyword>
<dbReference type="InterPro" id="IPR011098">
    <property type="entry name" value="G5_dom"/>
</dbReference>
<dbReference type="OrthoDB" id="2236949at2"/>
<dbReference type="InterPro" id="IPR008006">
    <property type="entry name" value="Peptidase_M26_N_dom"/>
</dbReference>
<dbReference type="PROSITE" id="PS51109">
    <property type="entry name" value="G5"/>
    <property type="match status" value="3"/>
</dbReference>
<dbReference type="PANTHER" id="PTHR48193:SF2">
    <property type="entry name" value="ZINC METALLOPROTEASE ZMPB"/>
    <property type="match status" value="1"/>
</dbReference>
<dbReference type="InterPro" id="IPR053094">
    <property type="entry name" value="Zinc_metalloprotease_ZmpB"/>
</dbReference>
<evidence type="ECO:0000256" key="2">
    <source>
        <dbReference type="ARBA" id="ARBA00022729"/>
    </source>
</evidence>
<dbReference type="Pfam" id="PF05342">
    <property type="entry name" value="Peptidase_M26_N"/>
    <property type="match status" value="1"/>
</dbReference>
<accession>I0SUM5</accession>
<sequence>MRKTKQQLEKITKYSIRKLTVGVGPVAIGAFLFGASTLSVDKVQANEVGSAHSVHYRYLAEQELTESEKALIHHEVPTEFQDDDILYVVYRKKATNSQQLPYTGSKELALAGLGLATASLAVFLVSKKGRREVLGVLLIGSLGASTFVPYGTFAFENKELLSYNQTISASTHEGLAEGIIHIDGYEYIGYFKEAELHPSRPASAEKPQLPVEKQNVNEIEKTEVAQERPAVASEIAVEKPVVETPVAPAVEEKPVSAEKPQVRQEESLVEIPFETVTSPDANLAEGQTRIVTAGVNGQRRIVTKVSMVNGQEVREVIEDQVVQNPVSQVIAVGTKKEVQPAPTPVPQAEPTYQVAKGTQEEGKVGQALTQAELPEAIVESKGTQEAGKEGQALTHPELPEATVESKGTQEAGKEGQFLTQPELPEAIVESKGTQEVGKEGQALTQPELPEAIVESKGTQEAGKEGQALTQPELPEAIVESKGTQEAGKEGQALVQDQLPEYKVTEGTLVEESTTEIDYKTETTEDPTKYTDEETVLRNGEKGSQVTKTTYKTVEGVKTDQVLSTSTEVTKEPINQQVSRGTKSIEGTLVEESIEKIPFKEKVEEDAQLKKGLEVVAQEGKEGQKKITKTFNIIKGVKTEDAPKVTEEILEAPQDRILKRGTKTFEKPVLTITAVEPKDLKRTSDVKYSLENPSKAAIKSITLTLKKGDEIVKTLNVSPDNLTASLTDLQYYKDYKIETKMVYDRGEGDEEVVLNEEPLRIDLKKVEIKNIKETSLMSVDADGNETDTSLLTEKPADVAPLYLRVTTHDNKVTRLAVDKIEEVEKDGKTLYKVTAKAPDLVQRNADNTLSEEYVHYFEKQKAHEGDVYYSFDDLVKAMQKDPTGTFKLGSNINAANVKPAGKSYVTNAFKGTLTSTDGNKFTISNMNRPLFGDIVGGTVKDLLLENVNIDMSGTDRIAPIANVIKNNATVENIKVTGNVVGNNDVSGVINKIDGSGKLSNVAFIGKVHAAGNRGGYLTGIVGENWKGIVEKAYVDAEITGNKAKAAGIVYSSQNGGNNNTLGKEGTLRNSVAKGSIELKEAVMSGGLLGTNWALGAIEDNITMMKVKTGEMVFGHSDIDADDYFTYSRTKRNYSVEGVSEGKTTYKNSKKIPSITKEKADELIAKMGITADKFESTLPIEDKLNNIVSKADQYKNIDDYDASRELAYRNVEKLQPFYNKEWIVNQGNKLAADSPLMTKEVLSVTAMKGNDFVTDLTDADHIMVHYADKTKDIFTISPKNSQVKQVKEYSVAELGEVVYTPNMVVKDRSDLISAIESKLSPVELQSDPIYQHLGRTGGNKVNAIKDLYLEESFKYVKDNLTQFVTKLVENEDHQLNTDEAAKRALIKKIDDNKAAVLLGLAYLNRYYGVKFDDFNIKELMLFKPDFYGKNVNVLDFLIKIGSKESNIKGDRTLEAYREAIGGVIGIGELNSFLDYNMRLFTNDTDLNDWFIKATKDNVYIVEPKTTTPEFADKKHRAYEGLNNDVHGKMILPLLNLKDAHMFLISTYNTMAYSSFEKYGKNTAEEREAFKAEINKVAKGQQNYLDFWSRLSLDKVRNQLLKSNNMVPTPVLDNQNYKGISTDKYGHTNSGKDVAPIRELYGPTGRYHATDWRMGAVARIYGNPYKDDSVFFMVTDMISDFGISAFTHETTHVNDRMVYLGGSRHREGTDLEAFAQGMLQSPAETSPNGDFKALGLNMAYERPNDGNQWYNTNPNDLTSREEIDHYMKGFNDTLMLLDYLEGEAVIDKQDKALNSAWFKKVDKKLRNANTKNQYDEVRDLNAEEKEYNLTSVNDLVEKNFMTKHGPGNGQYDPTGFGSAYVTVPITAGIYGGNTSEGAPGAMSFKHNTFRMWGYFGYEKGFLNYASNMLKNESKKAGHATLGDDFIIKKVSDGKFNTLEDWKKAYFKEVVDKAKAGFNPVTIDGTTYSSYDDLKNAFAAAVDKDKATLKNGSVKFDNTVSLKEKLFKKLLQQTNSFKTSIFK</sequence>
<dbReference type="NCBIfam" id="TIGR01168">
    <property type="entry name" value="YSIRK_signal"/>
    <property type="match status" value="1"/>
</dbReference>
<keyword evidence="1" id="KW-0645">Protease</keyword>
<evidence type="ECO:0000313" key="7">
    <source>
        <dbReference type="EMBL" id="EID27078.1"/>
    </source>
</evidence>
<reference evidence="7 8" key="1">
    <citation type="submission" date="2012-02" db="EMBL/GenBank/DDBJ databases">
        <authorList>
            <person name="Harkins D.M."/>
            <person name="Madupu R."/>
            <person name="Durkin A.S."/>
            <person name="Torralba M."/>
            <person name="Methe B."/>
            <person name="Sutton G.G."/>
            <person name="Nelson K.E."/>
        </authorList>
    </citation>
    <scope>NUCLEOTIDE SEQUENCE [LARGE SCALE GENOMIC DNA]</scope>
    <source>
        <strain evidence="7 8">SK575</strain>
    </source>
</reference>
<dbReference type="EMBL" id="AICU01000086">
    <property type="protein sequence ID" value="EID27078.1"/>
    <property type="molecule type" value="Genomic_DNA"/>
</dbReference>
<evidence type="ECO:0000256" key="1">
    <source>
        <dbReference type="ARBA" id="ARBA00022670"/>
    </source>
</evidence>
<feature type="domain" description="G5" evidence="6">
    <location>
        <begin position="257"/>
        <end position="336"/>
    </location>
</feature>
<feature type="domain" description="G5" evidence="6">
    <location>
        <begin position="501"/>
        <end position="583"/>
    </location>
</feature>
<dbReference type="SMART" id="SM01208">
    <property type="entry name" value="G5"/>
    <property type="match status" value="3"/>
</dbReference>
<gene>
    <name evidence="7" type="ORF">HMPREF1048_0408</name>
</gene>
<dbReference type="GO" id="GO:0005576">
    <property type="term" value="C:extracellular region"/>
    <property type="evidence" value="ECO:0007669"/>
    <property type="project" value="InterPro"/>
</dbReference>
<dbReference type="Proteomes" id="UP000005505">
    <property type="component" value="Unassembled WGS sequence"/>
</dbReference>
<dbReference type="GO" id="GO:0016020">
    <property type="term" value="C:membrane"/>
    <property type="evidence" value="ECO:0007669"/>
    <property type="project" value="InterPro"/>
</dbReference>
<keyword evidence="3" id="KW-0378">Hydrolase</keyword>
<evidence type="ECO:0000256" key="4">
    <source>
        <dbReference type="SAM" id="MobiDB-lite"/>
    </source>
</evidence>
<dbReference type="GO" id="GO:0006508">
    <property type="term" value="P:proteolysis"/>
    <property type="evidence" value="ECO:0007669"/>
    <property type="project" value="UniProtKB-KW"/>
</dbReference>
<dbReference type="GO" id="GO:0004222">
    <property type="term" value="F:metalloendopeptidase activity"/>
    <property type="evidence" value="ECO:0007669"/>
    <property type="project" value="InterPro"/>
</dbReference>
<dbReference type="Pfam" id="PF04650">
    <property type="entry name" value="YSIRK_signal"/>
    <property type="match status" value="1"/>
</dbReference>
<keyword evidence="5" id="KW-1133">Transmembrane helix</keyword>
<organism evidence="7 8">
    <name type="scientific">Streptococcus mitis SK575</name>
    <dbReference type="NCBI Taxonomy" id="1095736"/>
    <lineage>
        <taxon>Bacteria</taxon>
        <taxon>Bacillati</taxon>
        <taxon>Bacillota</taxon>
        <taxon>Bacilli</taxon>
        <taxon>Lactobacillales</taxon>
        <taxon>Streptococcaceae</taxon>
        <taxon>Streptococcus</taxon>
        <taxon>Streptococcus mitis group</taxon>
    </lineage>
</organism>
<dbReference type="Pfam" id="PF07580">
    <property type="entry name" value="Peptidase_M26_C"/>
    <property type="match status" value="1"/>
</dbReference>
<dbReference type="Pfam" id="PF07501">
    <property type="entry name" value="G5"/>
    <property type="match status" value="3"/>
</dbReference>
<evidence type="ECO:0000259" key="6">
    <source>
        <dbReference type="PROSITE" id="PS51109"/>
    </source>
</evidence>
<dbReference type="GO" id="GO:0008270">
    <property type="term" value="F:zinc ion binding"/>
    <property type="evidence" value="ECO:0007669"/>
    <property type="project" value="InterPro"/>
</dbReference>
<dbReference type="RefSeq" id="WP_001232698.1">
    <property type="nucleotide sequence ID" value="NZ_AICU01000086.1"/>
</dbReference>
<feature type="domain" description="G5" evidence="6">
    <location>
        <begin position="581"/>
        <end position="663"/>
    </location>
</feature>
<name>I0SUM5_STRMT</name>
<feature type="transmembrane region" description="Helical" evidence="5">
    <location>
        <begin position="108"/>
        <end position="126"/>
    </location>
</feature>
<evidence type="ECO:0000256" key="5">
    <source>
        <dbReference type="SAM" id="Phobius"/>
    </source>
</evidence>